<reference evidence="12" key="1">
    <citation type="submission" date="2016-10" db="EMBL/GenBank/DDBJ databases">
        <authorList>
            <person name="de Groot N.N."/>
        </authorList>
    </citation>
    <scope>NUCLEOTIDE SEQUENCE</scope>
</reference>
<dbReference type="GO" id="GO:0004789">
    <property type="term" value="F:thiamine-phosphate diphosphorylase activity"/>
    <property type="evidence" value="ECO:0007669"/>
    <property type="project" value="UniProtKB-EC"/>
</dbReference>
<dbReference type="EC" id="2.5.1.3" evidence="3"/>
<dbReference type="InterPro" id="IPR022998">
    <property type="entry name" value="ThiamineP_synth_TenI"/>
</dbReference>
<evidence type="ECO:0000256" key="10">
    <source>
        <dbReference type="ARBA" id="ARBA00047883"/>
    </source>
</evidence>
<evidence type="ECO:0000256" key="9">
    <source>
        <dbReference type="ARBA" id="ARBA00047851"/>
    </source>
</evidence>
<comment type="pathway">
    <text evidence="2">Cofactor biosynthesis; thiamine diphosphate biosynthesis; thiamine phosphate from 4-amino-2-methyl-5-diphosphomethylpyrimidine and 4-methyl-5-(2-phosphoethyl)-thiazole: step 1/1.</text>
</comment>
<evidence type="ECO:0000256" key="5">
    <source>
        <dbReference type="ARBA" id="ARBA00022723"/>
    </source>
</evidence>
<name>A0A1W1D996_9ZZZZ</name>
<keyword evidence="6" id="KW-0460">Magnesium</keyword>
<dbReference type="PANTHER" id="PTHR20857:SF15">
    <property type="entry name" value="THIAMINE-PHOSPHATE SYNTHASE"/>
    <property type="match status" value="1"/>
</dbReference>
<comment type="cofactor">
    <cofactor evidence="1">
        <name>Mg(2+)</name>
        <dbReference type="ChEBI" id="CHEBI:18420"/>
    </cofactor>
</comment>
<sequence>MSSLMQKIKGIYAITPNEPINIVHIEALIIQHKISVLQYRHKHRPAVQTDKTSNDQIKLNEALALRQLCTKHHTLFIINDDINLALKSNADGVHLGQDDSCIKDVRKQLGEKSIIGASCYNSISKAVQAESQGANYVAFGALFNSTTKPDAPICELDIISKAKQQISIPIVGIGGIDFSNQQKVFDAGCDAVAMINALFRPAKE</sequence>
<comment type="catalytic activity">
    <reaction evidence="9">
        <text>2-(2-carboxy-4-methylthiazol-5-yl)ethyl phosphate + 4-amino-2-methyl-5-(diphosphooxymethyl)pyrimidine + 2 H(+) = thiamine phosphate + CO2 + diphosphate</text>
        <dbReference type="Rhea" id="RHEA:47848"/>
        <dbReference type="ChEBI" id="CHEBI:15378"/>
        <dbReference type="ChEBI" id="CHEBI:16526"/>
        <dbReference type="ChEBI" id="CHEBI:33019"/>
        <dbReference type="ChEBI" id="CHEBI:37575"/>
        <dbReference type="ChEBI" id="CHEBI:57841"/>
        <dbReference type="ChEBI" id="CHEBI:62890"/>
        <dbReference type="EC" id="2.5.1.3"/>
    </reaction>
</comment>
<dbReference type="Gene3D" id="3.20.20.70">
    <property type="entry name" value="Aldolase class I"/>
    <property type="match status" value="1"/>
</dbReference>
<dbReference type="EMBL" id="FPHR01000018">
    <property type="protein sequence ID" value="SFV77144.1"/>
    <property type="molecule type" value="Genomic_DNA"/>
</dbReference>
<dbReference type="GO" id="GO:0046872">
    <property type="term" value="F:metal ion binding"/>
    <property type="evidence" value="ECO:0007669"/>
    <property type="project" value="UniProtKB-KW"/>
</dbReference>
<protein>
    <recommendedName>
        <fullName evidence="3">thiamine phosphate synthase</fullName>
        <ecNumber evidence="3">2.5.1.3</ecNumber>
    </recommendedName>
</protein>
<gene>
    <name evidence="12" type="ORF">MNB_SUP05-4-940</name>
</gene>
<dbReference type="HAMAP" id="MF_00097">
    <property type="entry name" value="TMP_synthase"/>
    <property type="match status" value="1"/>
</dbReference>
<evidence type="ECO:0000256" key="6">
    <source>
        <dbReference type="ARBA" id="ARBA00022842"/>
    </source>
</evidence>
<keyword evidence="7" id="KW-0784">Thiamine biosynthesis</keyword>
<dbReference type="SUPFAM" id="SSF51391">
    <property type="entry name" value="Thiamin phosphate synthase"/>
    <property type="match status" value="1"/>
</dbReference>
<evidence type="ECO:0000256" key="7">
    <source>
        <dbReference type="ARBA" id="ARBA00022977"/>
    </source>
</evidence>
<evidence type="ECO:0000256" key="8">
    <source>
        <dbReference type="ARBA" id="ARBA00047334"/>
    </source>
</evidence>
<keyword evidence="5" id="KW-0479">Metal-binding</keyword>
<comment type="catalytic activity">
    <reaction evidence="10">
        <text>2-[(2R,5Z)-2-carboxy-4-methylthiazol-5(2H)-ylidene]ethyl phosphate + 4-amino-2-methyl-5-(diphosphooxymethyl)pyrimidine + 2 H(+) = thiamine phosphate + CO2 + diphosphate</text>
        <dbReference type="Rhea" id="RHEA:47844"/>
        <dbReference type="ChEBI" id="CHEBI:15378"/>
        <dbReference type="ChEBI" id="CHEBI:16526"/>
        <dbReference type="ChEBI" id="CHEBI:33019"/>
        <dbReference type="ChEBI" id="CHEBI:37575"/>
        <dbReference type="ChEBI" id="CHEBI:57841"/>
        <dbReference type="ChEBI" id="CHEBI:62899"/>
        <dbReference type="EC" id="2.5.1.3"/>
    </reaction>
</comment>
<dbReference type="InterPro" id="IPR034291">
    <property type="entry name" value="TMP_synthase"/>
</dbReference>
<dbReference type="UniPathway" id="UPA00060">
    <property type="reaction ID" value="UER00141"/>
</dbReference>
<evidence type="ECO:0000259" key="11">
    <source>
        <dbReference type="Pfam" id="PF02581"/>
    </source>
</evidence>
<keyword evidence="4 12" id="KW-0808">Transferase</keyword>
<evidence type="ECO:0000256" key="1">
    <source>
        <dbReference type="ARBA" id="ARBA00001946"/>
    </source>
</evidence>
<dbReference type="InterPro" id="IPR013785">
    <property type="entry name" value="Aldolase_TIM"/>
</dbReference>
<dbReference type="GO" id="GO:0009228">
    <property type="term" value="P:thiamine biosynthetic process"/>
    <property type="evidence" value="ECO:0007669"/>
    <property type="project" value="UniProtKB-KW"/>
</dbReference>
<evidence type="ECO:0000256" key="3">
    <source>
        <dbReference type="ARBA" id="ARBA00012830"/>
    </source>
</evidence>
<dbReference type="AlphaFoldDB" id="A0A1W1D996"/>
<evidence type="ECO:0000313" key="12">
    <source>
        <dbReference type="EMBL" id="SFV77144.1"/>
    </source>
</evidence>
<proteinExistence type="inferred from homology"/>
<accession>A0A1W1D996</accession>
<dbReference type="InterPro" id="IPR036206">
    <property type="entry name" value="ThiamineP_synth_sf"/>
</dbReference>
<dbReference type="Pfam" id="PF02581">
    <property type="entry name" value="TMP-TENI"/>
    <property type="match status" value="1"/>
</dbReference>
<comment type="catalytic activity">
    <reaction evidence="8">
        <text>4-methyl-5-(2-phosphooxyethyl)-thiazole + 4-amino-2-methyl-5-(diphosphooxymethyl)pyrimidine + H(+) = thiamine phosphate + diphosphate</text>
        <dbReference type="Rhea" id="RHEA:22328"/>
        <dbReference type="ChEBI" id="CHEBI:15378"/>
        <dbReference type="ChEBI" id="CHEBI:33019"/>
        <dbReference type="ChEBI" id="CHEBI:37575"/>
        <dbReference type="ChEBI" id="CHEBI:57841"/>
        <dbReference type="ChEBI" id="CHEBI:58296"/>
        <dbReference type="EC" id="2.5.1.3"/>
    </reaction>
</comment>
<feature type="domain" description="Thiamine phosphate synthase/TenI" evidence="11">
    <location>
        <begin position="11"/>
        <end position="198"/>
    </location>
</feature>
<dbReference type="PANTHER" id="PTHR20857">
    <property type="entry name" value="THIAMINE-PHOSPHATE PYROPHOSPHORYLASE"/>
    <property type="match status" value="1"/>
</dbReference>
<dbReference type="GO" id="GO:0009229">
    <property type="term" value="P:thiamine diphosphate biosynthetic process"/>
    <property type="evidence" value="ECO:0007669"/>
    <property type="project" value="UniProtKB-UniPathway"/>
</dbReference>
<dbReference type="CDD" id="cd00564">
    <property type="entry name" value="TMP_TenI"/>
    <property type="match status" value="1"/>
</dbReference>
<evidence type="ECO:0000256" key="4">
    <source>
        <dbReference type="ARBA" id="ARBA00022679"/>
    </source>
</evidence>
<dbReference type="NCBIfam" id="TIGR00693">
    <property type="entry name" value="thiE"/>
    <property type="match status" value="1"/>
</dbReference>
<organism evidence="12">
    <name type="scientific">hydrothermal vent metagenome</name>
    <dbReference type="NCBI Taxonomy" id="652676"/>
    <lineage>
        <taxon>unclassified sequences</taxon>
        <taxon>metagenomes</taxon>
        <taxon>ecological metagenomes</taxon>
    </lineage>
</organism>
<dbReference type="GO" id="GO:0005737">
    <property type="term" value="C:cytoplasm"/>
    <property type="evidence" value="ECO:0007669"/>
    <property type="project" value="TreeGrafter"/>
</dbReference>
<evidence type="ECO:0000256" key="2">
    <source>
        <dbReference type="ARBA" id="ARBA00005165"/>
    </source>
</evidence>